<dbReference type="SUPFAM" id="SSF50630">
    <property type="entry name" value="Acid proteases"/>
    <property type="match status" value="1"/>
</dbReference>
<organism evidence="4 5">
    <name type="scientific">Entomortierella parvispora</name>
    <dbReference type="NCBI Taxonomy" id="205924"/>
    <lineage>
        <taxon>Eukaryota</taxon>
        <taxon>Fungi</taxon>
        <taxon>Fungi incertae sedis</taxon>
        <taxon>Mucoromycota</taxon>
        <taxon>Mortierellomycotina</taxon>
        <taxon>Mortierellomycetes</taxon>
        <taxon>Mortierellales</taxon>
        <taxon>Mortierellaceae</taxon>
        <taxon>Entomortierella</taxon>
    </lineage>
</organism>
<keyword evidence="2" id="KW-0732">Signal</keyword>
<name>A0A9P3H5E1_9FUNG</name>
<proteinExistence type="inferred from homology"/>
<evidence type="ECO:0000313" key="5">
    <source>
        <dbReference type="Proteomes" id="UP000827284"/>
    </source>
</evidence>
<dbReference type="InterPro" id="IPR034164">
    <property type="entry name" value="Pepsin-like_dom"/>
</dbReference>
<dbReference type="InterPro" id="IPR033121">
    <property type="entry name" value="PEPTIDASE_A1"/>
</dbReference>
<keyword evidence="5" id="KW-1185">Reference proteome</keyword>
<dbReference type="Proteomes" id="UP000827284">
    <property type="component" value="Unassembled WGS sequence"/>
</dbReference>
<evidence type="ECO:0000313" key="4">
    <source>
        <dbReference type="EMBL" id="GJJ70426.1"/>
    </source>
</evidence>
<dbReference type="CDD" id="cd05471">
    <property type="entry name" value="pepsin_like"/>
    <property type="match status" value="1"/>
</dbReference>
<gene>
    <name evidence="4" type="ORF">EMPS_02775</name>
</gene>
<evidence type="ECO:0000259" key="3">
    <source>
        <dbReference type="PROSITE" id="PS51767"/>
    </source>
</evidence>
<feature type="chain" id="PRO_5040470095" description="Peptidase A1 domain-containing protein" evidence="2">
    <location>
        <begin position="20"/>
        <end position="442"/>
    </location>
</feature>
<dbReference type="OrthoDB" id="771136at2759"/>
<reference evidence="4" key="2">
    <citation type="journal article" date="2022" name="Microbiol. Resour. Announc.">
        <title>Whole-Genome Sequence of Entomortierella parvispora E1425, a Mucoromycotan Fungus Associated with Burkholderiaceae-Related Endosymbiotic Bacteria.</title>
        <authorList>
            <person name="Herlambang A."/>
            <person name="Guo Y."/>
            <person name="Takashima Y."/>
            <person name="Narisawa K."/>
            <person name="Ohta H."/>
            <person name="Nishizawa T."/>
        </authorList>
    </citation>
    <scope>NUCLEOTIDE SEQUENCE</scope>
    <source>
        <strain evidence="4">E1425</strain>
    </source>
</reference>
<sequence length="442" mass="49667">MKVSPTVIGLLSFVVVSQATISRVNRAAEHSLESEWNQEDLGQIPFGDHDTPHTRQRHDILLQEVEQAVTIGTISIGTPPQTFRVQLDLNSPRLSIPLNTCEFCGSSEKPFKNDQSSTYEAIKTSFESGRPLPRVISEDVVHLTEDLILPQQPFDNRNPSGYFTEVYGTIGLSYNHQESGPTPVLTRLKELGLLDENVLGLYVGYLNDKTSSDQGFSGELTIGGLNPNRYRGGHELHWHSTVHPGRWAIGLDKIILDWEFQKRKDRSDEEAIEIESDYMLRTADDNHNAPRSRRIIRMDQRLNNGELAKPIPAYLKPDSLYTSLPSRAARELNEALNFTAFSETGYGVLGCREKLDWEELPYLGYSIGGSIYWFEPHEYLIRNARHLPDKCHSLIDGEASQGLEGKSDEGAVLGTTFMGKFFTAFDFENHQVGFALAAEPDE</sequence>
<feature type="signal peptide" evidence="2">
    <location>
        <begin position="1"/>
        <end position="19"/>
    </location>
</feature>
<protein>
    <recommendedName>
        <fullName evidence="3">Peptidase A1 domain-containing protein</fullName>
    </recommendedName>
</protein>
<comment type="similarity">
    <text evidence="1">Belongs to the peptidase A1 family.</text>
</comment>
<dbReference type="PANTHER" id="PTHR47966">
    <property type="entry name" value="BETA-SITE APP-CLEAVING ENZYME, ISOFORM A-RELATED"/>
    <property type="match status" value="1"/>
</dbReference>
<evidence type="ECO:0000256" key="2">
    <source>
        <dbReference type="SAM" id="SignalP"/>
    </source>
</evidence>
<comment type="caution">
    <text evidence="4">The sequence shown here is derived from an EMBL/GenBank/DDBJ whole genome shotgun (WGS) entry which is preliminary data.</text>
</comment>
<dbReference type="AlphaFoldDB" id="A0A9P3H5E1"/>
<dbReference type="PANTHER" id="PTHR47966:SF51">
    <property type="entry name" value="BETA-SITE APP-CLEAVING ENZYME, ISOFORM A-RELATED"/>
    <property type="match status" value="1"/>
</dbReference>
<dbReference type="PROSITE" id="PS51767">
    <property type="entry name" value="PEPTIDASE_A1"/>
    <property type="match status" value="1"/>
</dbReference>
<dbReference type="InterPro" id="IPR021109">
    <property type="entry name" value="Peptidase_aspartic_dom_sf"/>
</dbReference>
<dbReference type="GO" id="GO:0006508">
    <property type="term" value="P:proteolysis"/>
    <property type="evidence" value="ECO:0007669"/>
    <property type="project" value="InterPro"/>
</dbReference>
<reference evidence="4" key="1">
    <citation type="submission" date="2021-11" db="EMBL/GenBank/DDBJ databases">
        <authorList>
            <person name="Herlambang A."/>
            <person name="Guo Y."/>
            <person name="Takashima Y."/>
            <person name="Nishizawa T."/>
        </authorList>
    </citation>
    <scope>NUCLEOTIDE SEQUENCE</scope>
    <source>
        <strain evidence="4">E1425</strain>
    </source>
</reference>
<dbReference type="Gene3D" id="2.40.70.10">
    <property type="entry name" value="Acid Proteases"/>
    <property type="match status" value="3"/>
</dbReference>
<accession>A0A9P3H5E1</accession>
<feature type="domain" description="Peptidase A1" evidence="3">
    <location>
        <begin position="70"/>
        <end position="435"/>
    </location>
</feature>
<dbReference type="Pfam" id="PF00026">
    <property type="entry name" value="Asp"/>
    <property type="match status" value="2"/>
</dbReference>
<dbReference type="EMBL" id="BQFW01000004">
    <property type="protein sequence ID" value="GJJ70426.1"/>
    <property type="molecule type" value="Genomic_DNA"/>
</dbReference>
<dbReference type="InterPro" id="IPR001461">
    <property type="entry name" value="Aspartic_peptidase_A1"/>
</dbReference>
<dbReference type="GO" id="GO:0004190">
    <property type="term" value="F:aspartic-type endopeptidase activity"/>
    <property type="evidence" value="ECO:0007669"/>
    <property type="project" value="InterPro"/>
</dbReference>
<dbReference type="PRINTS" id="PR00792">
    <property type="entry name" value="PEPSIN"/>
</dbReference>
<evidence type="ECO:0000256" key="1">
    <source>
        <dbReference type="ARBA" id="ARBA00007447"/>
    </source>
</evidence>